<accession>A0ABQ9I8M6</accession>
<protein>
    <submittedName>
        <fullName evidence="1">Uncharacterized protein</fullName>
    </submittedName>
</protein>
<dbReference type="Proteomes" id="UP001159363">
    <property type="component" value="Chromosome 2"/>
</dbReference>
<proteinExistence type="predicted"/>
<name>A0ABQ9I8M6_9NEOP</name>
<gene>
    <name evidence="1" type="ORF">PR048_004848</name>
</gene>
<feature type="non-terminal residue" evidence="1">
    <location>
        <position position="105"/>
    </location>
</feature>
<comment type="caution">
    <text evidence="1">The sequence shown here is derived from an EMBL/GenBank/DDBJ whole genome shotgun (WGS) entry which is preliminary data.</text>
</comment>
<sequence>MACSVGVCCREDCRRDTYGKTICEYHYKKHLYKYCYIFGQHSCEPIQLQKKVITKGLKEISLKVARLYSRPDFLKYQKTLAQSLVSPIKIKTLSHEKRPPALEKK</sequence>
<reference evidence="1 2" key="1">
    <citation type="submission" date="2023-02" db="EMBL/GenBank/DDBJ databases">
        <title>LHISI_Scaffold_Assembly.</title>
        <authorList>
            <person name="Stuart O.P."/>
            <person name="Cleave R."/>
            <person name="Magrath M.J.L."/>
            <person name="Mikheyev A.S."/>
        </authorList>
    </citation>
    <scope>NUCLEOTIDE SEQUENCE [LARGE SCALE GENOMIC DNA]</scope>
    <source>
        <strain evidence="1">Daus_M_001</strain>
        <tissue evidence="1">Leg muscle</tissue>
    </source>
</reference>
<organism evidence="1 2">
    <name type="scientific">Dryococelus australis</name>
    <dbReference type="NCBI Taxonomy" id="614101"/>
    <lineage>
        <taxon>Eukaryota</taxon>
        <taxon>Metazoa</taxon>
        <taxon>Ecdysozoa</taxon>
        <taxon>Arthropoda</taxon>
        <taxon>Hexapoda</taxon>
        <taxon>Insecta</taxon>
        <taxon>Pterygota</taxon>
        <taxon>Neoptera</taxon>
        <taxon>Polyneoptera</taxon>
        <taxon>Phasmatodea</taxon>
        <taxon>Verophasmatodea</taxon>
        <taxon>Anareolatae</taxon>
        <taxon>Phasmatidae</taxon>
        <taxon>Eurycanthinae</taxon>
        <taxon>Dryococelus</taxon>
    </lineage>
</organism>
<evidence type="ECO:0000313" key="2">
    <source>
        <dbReference type="Proteomes" id="UP001159363"/>
    </source>
</evidence>
<evidence type="ECO:0000313" key="1">
    <source>
        <dbReference type="EMBL" id="KAJ8892268.1"/>
    </source>
</evidence>
<keyword evidence="2" id="KW-1185">Reference proteome</keyword>
<dbReference type="EMBL" id="JARBHB010000002">
    <property type="protein sequence ID" value="KAJ8892268.1"/>
    <property type="molecule type" value="Genomic_DNA"/>
</dbReference>